<keyword evidence="3" id="KW-1185">Reference proteome</keyword>
<accession>A0ABS7TWT6</accession>
<dbReference type="EMBL" id="JAIRAU010000033">
    <property type="protein sequence ID" value="MBZ5712641.1"/>
    <property type="molecule type" value="Genomic_DNA"/>
</dbReference>
<feature type="region of interest" description="Disordered" evidence="1">
    <location>
        <begin position="1182"/>
        <end position="1201"/>
    </location>
</feature>
<evidence type="ECO:0000313" key="2">
    <source>
        <dbReference type="EMBL" id="MBZ5712641.1"/>
    </source>
</evidence>
<protein>
    <submittedName>
        <fullName evidence="2">Uncharacterized protein</fullName>
    </submittedName>
</protein>
<evidence type="ECO:0000313" key="3">
    <source>
        <dbReference type="Proteomes" id="UP001139031"/>
    </source>
</evidence>
<name>A0ABS7TWT6_9BACT</name>
<dbReference type="RefSeq" id="WP_224194397.1">
    <property type="nucleotide sequence ID" value="NZ_JAIRAU010000033.1"/>
</dbReference>
<dbReference type="Proteomes" id="UP001139031">
    <property type="component" value="Unassembled WGS sequence"/>
</dbReference>
<feature type="region of interest" description="Disordered" evidence="1">
    <location>
        <begin position="1232"/>
        <end position="1263"/>
    </location>
</feature>
<gene>
    <name evidence="2" type="ORF">K7C98_25655</name>
</gene>
<evidence type="ECO:0000256" key="1">
    <source>
        <dbReference type="SAM" id="MobiDB-lite"/>
    </source>
</evidence>
<organism evidence="2 3">
    <name type="scientific">Nannocystis pusilla</name>
    <dbReference type="NCBI Taxonomy" id="889268"/>
    <lineage>
        <taxon>Bacteria</taxon>
        <taxon>Pseudomonadati</taxon>
        <taxon>Myxococcota</taxon>
        <taxon>Polyangia</taxon>
        <taxon>Nannocystales</taxon>
        <taxon>Nannocystaceae</taxon>
        <taxon>Nannocystis</taxon>
    </lineage>
</organism>
<sequence>MSADDLIASLCAEGRVDSHGGFTLDRAKAREKLRTFQVAEPHRYVLHLVALAALRGATAIEFEIDSDDLWARFDGAPLTEQDFEDLYSSSFAAATTDAERARQQLAVGLNAALALNPRHVRVTSGPAGQRVRLEATHGAEDVIARVPGDRGAGTVIHVKQRFRPGLVVRFFKHVLGDMPEATVLRERAPFARIPVRVQGSTLGGSEALTGEVQHRRELGDGAGRVCVAGLRPEPHVEAEVRLVRHGVWISTLHPKHLPGGTVALVHDDSLQTDLSGQEVVHNEARERCLRLVELAMEASLLDYLADRGRSDPWLRARLVRSWLGWPRVRDRATPLGVAMAALPWWSDIFGAPVSLAMLRTCLERQSAVYYTTAEFADRLEALPETVVAVPAKSSGGPSDDLLILKELFGERLRDRTRELEREVRRSARRRLWRLRPAAPQLEPAGYSALAPISIETPARALVGQVGLRRERGGPSTVRVIVDGHLLCELNVELPLPVDAVVAGVEADDDYEAPLRDDRFALALLAVLDAALGLVETDMSQRTVHEIDAEARALARRYLQLRHDPEGPRRWLQGFGFRSADAERGLRQPTVAALARVCRARTEVPTASLLEPWLAECERLPTACGRSLSLGALALALARGERVVWIGALGPGLARLDRIVLKLDAAGQDLIAQVFGERIAQLTSAELQGLIAEQRFMSQAEEDTAQALGPCGATLRVEDGPLQAVLGVRFIRDGEPLRASVRVLVRGRNLAERALWAPFKGVVAVVRDDRLTPTVDWDAVVVNAAWRAAERALLQALPRLAVEAARVPELAVVGDVLAASFPSQTLRRAWERLVECEGPEAGEASYELLLGLASQVRIERLDEVLDRALRQPARMVGERRVHPIANIAKIADDADWRIDPARTREVAGVLKELRILCGQHRPGLPLAEQVLAIDGRLVHEWTFRRVDGATVTLAALIAARARGGAIEVVAEGLDLGGVMRPHALVVDDAEADRLARLFGPHAVRRVYPTAKLAQLRAPTLPAAPDDALARVFVRGSDVAGELWMPVGAEEEDCRVGLHREDGTLIRRVSLLPPLPLAGALTGEGVRIEGFRIALSLSALAAVRDAALRLYDDILGAGDSAALLAMRRISGRIGEARLPPPLEPLRGRLRAAVRAGDSDAPPSGAVQDVLADMFVELEAAAREQGQAAAREEPSFRPLPSGFGDDVLSDTFGEASGSPPGFVQDVLADILAEHAGRREPPRSAASPDDRAAGGTASSSPPPAPPEMRLLSAIRAELRALREQHERLLSNFNLEHLRLAALGPPAEPVTIGTEAVVLNKSHALIRRAAAEFERDPWWIDVLASLVFTAFNVWREEITDADEQTFHRLHLERVARRSSTRR</sequence>
<feature type="compositionally biased region" description="Basic and acidic residues" evidence="1">
    <location>
        <begin position="1232"/>
        <end position="1248"/>
    </location>
</feature>
<comment type="caution">
    <text evidence="2">The sequence shown here is derived from an EMBL/GenBank/DDBJ whole genome shotgun (WGS) entry which is preliminary data.</text>
</comment>
<reference evidence="2" key="1">
    <citation type="submission" date="2021-08" db="EMBL/GenBank/DDBJ databases">
        <authorList>
            <person name="Stevens D.C."/>
        </authorList>
    </citation>
    <scope>NUCLEOTIDE SEQUENCE</scope>
    <source>
        <strain evidence="2">DSM 53165</strain>
    </source>
</reference>
<proteinExistence type="predicted"/>